<comment type="caution">
    <text evidence="3">The sequence shown here is derived from an EMBL/GenBank/DDBJ whole genome shotgun (WGS) entry which is preliminary data.</text>
</comment>
<evidence type="ECO:0000259" key="2">
    <source>
        <dbReference type="Pfam" id="PF07143"/>
    </source>
</evidence>
<organism evidence="3 4">
    <name type="scientific">Litchfieldella qijiaojingensis</name>
    <dbReference type="NCBI Taxonomy" id="980347"/>
    <lineage>
        <taxon>Bacteria</taxon>
        <taxon>Pseudomonadati</taxon>
        <taxon>Pseudomonadota</taxon>
        <taxon>Gammaproteobacteria</taxon>
        <taxon>Oceanospirillales</taxon>
        <taxon>Halomonadaceae</taxon>
        <taxon>Litchfieldella</taxon>
    </lineage>
</organism>
<evidence type="ECO:0000313" key="4">
    <source>
        <dbReference type="Proteomes" id="UP000653056"/>
    </source>
</evidence>
<evidence type="ECO:0000256" key="1">
    <source>
        <dbReference type="SAM" id="SignalP"/>
    </source>
</evidence>
<dbReference type="EMBL" id="BMXS01000019">
    <property type="protein sequence ID" value="GGY02202.1"/>
    <property type="molecule type" value="Genomic_DNA"/>
</dbReference>
<feature type="chain" id="PRO_5046220439" evidence="1">
    <location>
        <begin position="34"/>
        <end position="389"/>
    </location>
</feature>
<name>A0ABQ2Z2H8_9GAMM</name>
<dbReference type="InterPro" id="IPR023374">
    <property type="entry name" value="AttH-like_dom_sf"/>
</dbReference>
<sequence>MNPAKRSRRFRAWLALGLTALLAALLALQQRGAEPPPESFAGLGEQAEGYTQARPGASLRFPEDHGTHPDYRIEWWYLTANLVDGNGTPLGIQWTLFRQALAPPGDNDPERADSPWTSRQLWMAHAALSTPDDHFVAERFARGMTLPDRRGQAGVITEPFAAWLDHWRLESRVTDPAGDALDRLLVRAQGRDDGHDFGYRLALSAEGPLVLHGEAGFSQKSADGQGSFYYSQPFYRVEGQVEIDGETREVSGRAWLDREWSSQLLGPTQRGWDWFSLHLAGGAKLMAFRLRGGGEEGGDYVSGSWIDPDGRQTPLADDDLRLTPVTHSSVAGRQVPTRWRLRLPSQELDVTVSARHVDRWMDTAFPYWEGDVVVKGSHSGVGYLEMTGY</sequence>
<gene>
    <name evidence="3" type="ORF">GCM10007160_32690</name>
</gene>
<dbReference type="PANTHER" id="PTHR38591:SF1">
    <property type="entry name" value="BLL1000 PROTEIN"/>
    <property type="match status" value="1"/>
</dbReference>
<protein>
    <submittedName>
        <fullName evidence="3">Iron ABC transporter permease</fullName>
    </submittedName>
</protein>
<accession>A0ABQ2Z2H8</accession>
<feature type="domain" description="AttH" evidence="2">
    <location>
        <begin position="73"/>
        <end position="262"/>
    </location>
</feature>
<proteinExistence type="predicted"/>
<keyword evidence="1" id="KW-0732">Signal</keyword>
<dbReference type="Gene3D" id="2.40.370.10">
    <property type="entry name" value="AttH-like domain"/>
    <property type="match status" value="2"/>
</dbReference>
<dbReference type="PANTHER" id="PTHR38591">
    <property type="entry name" value="HYDROLASE"/>
    <property type="match status" value="1"/>
</dbReference>
<dbReference type="RefSeq" id="WP_189471082.1">
    <property type="nucleotide sequence ID" value="NZ_BMXS01000019.1"/>
</dbReference>
<dbReference type="Pfam" id="PF17186">
    <property type="entry name" value="Lipocalin_9"/>
    <property type="match status" value="1"/>
</dbReference>
<dbReference type="InterPro" id="IPR010791">
    <property type="entry name" value="AttH_dom"/>
</dbReference>
<feature type="signal peptide" evidence="1">
    <location>
        <begin position="1"/>
        <end position="33"/>
    </location>
</feature>
<dbReference type="SUPFAM" id="SSF159245">
    <property type="entry name" value="AttH-like"/>
    <property type="match status" value="1"/>
</dbReference>
<reference evidence="4" key="1">
    <citation type="journal article" date="2019" name="Int. J. Syst. Evol. Microbiol.">
        <title>The Global Catalogue of Microorganisms (GCM) 10K type strain sequencing project: providing services to taxonomists for standard genome sequencing and annotation.</title>
        <authorList>
            <consortium name="The Broad Institute Genomics Platform"/>
            <consortium name="The Broad Institute Genome Sequencing Center for Infectious Disease"/>
            <person name="Wu L."/>
            <person name="Ma J."/>
        </authorList>
    </citation>
    <scope>NUCLEOTIDE SEQUENCE [LARGE SCALE GENOMIC DNA]</scope>
    <source>
        <strain evidence="4">KCTC 22228</strain>
    </source>
</reference>
<evidence type="ECO:0000313" key="3">
    <source>
        <dbReference type="EMBL" id="GGY02202.1"/>
    </source>
</evidence>
<dbReference type="Pfam" id="PF07143">
    <property type="entry name" value="CrtC"/>
    <property type="match status" value="1"/>
</dbReference>
<keyword evidence="4" id="KW-1185">Reference proteome</keyword>
<dbReference type="Proteomes" id="UP000653056">
    <property type="component" value="Unassembled WGS sequence"/>
</dbReference>